<dbReference type="Proteomes" id="UP000321764">
    <property type="component" value="Unassembled WGS sequence"/>
</dbReference>
<organism evidence="3 4">
    <name type="scientific">Reinekea thalattae</name>
    <dbReference type="NCBI Taxonomy" id="2593301"/>
    <lineage>
        <taxon>Bacteria</taxon>
        <taxon>Pseudomonadati</taxon>
        <taxon>Pseudomonadota</taxon>
        <taxon>Gammaproteobacteria</taxon>
        <taxon>Oceanospirillales</taxon>
        <taxon>Saccharospirillaceae</taxon>
        <taxon>Reinekea</taxon>
    </lineage>
</organism>
<evidence type="ECO:0008006" key="5">
    <source>
        <dbReference type="Google" id="ProtNLM"/>
    </source>
</evidence>
<evidence type="ECO:0000256" key="1">
    <source>
        <dbReference type="SAM" id="Phobius"/>
    </source>
</evidence>
<dbReference type="EMBL" id="VKAD01000001">
    <property type="protein sequence ID" value="TXR54642.1"/>
    <property type="molecule type" value="Genomic_DNA"/>
</dbReference>
<evidence type="ECO:0000256" key="2">
    <source>
        <dbReference type="SAM" id="SignalP"/>
    </source>
</evidence>
<gene>
    <name evidence="3" type="ORF">FME95_08920</name>
</gene>
<sequence length="308" mass="34177">MKKSILALLFMLAMSPSYAHAILFSYGGEDIVKVLELPDDERFQAANGDYVDIGYLYKSVSILFVPVFNYDGRLVGMLQDEGSYIDIPNEDIKLIVYAAGETLPEKPYLSFWNRLGGKLLFIAVIGFLIYSAAMKRKKQISYFSALPTVRERLKDIVVNSQGFAEIDPLVLNQEDEPEQSGLAFVAVKKYVNTFLSVSVFDMNKITVAQAKDNSAAYFEKLIPLKKSALSGTKAAIHYMYFIFDASPSADDIAVLKSLKMKKILKASSSVPVIIDCEKMQVHAPAGAIPSKKAIQNCFEKAEQSFVAE</sequence>
<keyword evidence="1" id="KW-0812">Transmembrane</keyword>
<keyword evidence="1" id="KW-0472">Membrane</keyword>
<protein>
    <recommendedName>
        <fullName evidence="5">DUF3592 domain-containing protein</fullName>
    </recommendedName>
</protein>
<feature type="transmembrane region" description="Helical" evidence="1">
    <location>
        <begin position="115"/>
        <end position="133"/>
    </location>
</feature>
<dbReference type="AlphaFoldDB" id="A0A5C8Z9L3"/>
<name>A0A5C8Z9L3_9GAMM</name>
<feature type="chain" id="PRO_5023116110" description="DUF3592 domain-containing protein" evidence="2">
    <location>
        <begin position="22"/>
        <end position="308"/>
    </location>
</feature>
<keyword evidence="1" id="KW-1133">Transmembrane helix</keyword>
<comment type="caution">
    <text evidence="3">The sequence shown here is derived from an EMBL/GenBank/DDBJ whole genome shotgun (WGS) entry which is preliminary data.</text>
</comment>
<accession>A0A5C8Z9L3</accession>
<proteinExistence type="predicted"/>
<keyword evidence="4" id="KW-1185">Reference proteome</keyword>
<evidence type="ECO:0000313" key="4">
    <source>
        <dbReference type="Proteomes" id="UP000321764"/>
    </source>
</evidence>
<keyword evidence="2" id="KW-0732">Signal</keyword>
<dbReference type="OrthoDB" id="6255777at2"/>
<evidence type="ECO:0000313" key="3">
    <source>
        <dbReference type="EMBL" id="TXR54642.1"/>
    </source>
</evidence>
<dbReference type="RefSeq" id="WP_147714041.1">
    <property type="nucleotide sequence ID" value="NZ_VKAD01000001.1"/>
</dbReference>
<reference evidence="3 4" key="1">
    <citation type="submission" date="2019-07" db="EMBL/GenBank/DDBJ databases">
        <title>Reinekea sp. strain SSH23 genome sequencing and assembly.</title>
        <authorList>
            <person name="Kim I."/>
        </authorList>
    </citation>
    <scope>NUCLEOTIDE SEQUENCE [LARGE SCALE GENOMIC DNA]</scope>
    <source>
        <strain evidence="3 4">SSH23</strain>
    </source>
</reference>
<feature type="signal peptide" evidence="2">
    <location>
        <begin position="1"/>
        <end position="21"/>
    </location>
</feature>